<feature type="transmembrane region" description="Helical" evidence="5">
    <location>
        <begin position="348"/>
        <end position="366"/>
    </location>
</feature>
<dbReference type="GO" id="GO:0080120">
    <property type="term" value="P:CAAX-box protein maturation"/>
    <property type="evidence" value="ECO:0007669"/>
    <property type="project" value="UniProtKB-ARBA"/>
</dbReference>
<gene>
    <name evidence="8" type="ORF">HMPREF3195_01568</name>
</gene>
<evidence type="ECO:0000259" key="6">
    <source>
        <dbReference type="Pfam" id="PF02517"/>
    </source>
</evidence>
<feature type="domain" description="CAAX prenyl protease 2/Lysostaphin resistance protein A-like" evidence="6">
    <location>
        <begin position="535"/>
        <end position="655"/>
    </location>
</feature>
<feature type="transmembrane region" description="Helical" evidence="5">
    <location>
        <begin position="319"/>
        <end position="336"/>
    </location>
</feature>
<feature type="domain" description="ABC-2 type transporter transmembrane" evidence="7">
    <location>
        <begin position="24"/>
        <end position="387"/>
    </location>
</feature>
<dbReference type="STRING" id="1261.HMPREF3195_01568"/>
<dbReference type="AlphaFoldDB" id="A0A135YN64"/>
<evidence type="ECO:0000256" key="3">
    <source>
        <dbReference type="ARBA" id="ARBA00022989"/>
    </source>
</evidence>
<dbReference type="PANTHER" id="PTHR43471">
    <property type="entry name" value="ABC TRANSPORTER PERMEASE"/>
    <property type="match status" value="1"/>
</dbReference>
<keyword evidence="2 5" id="KW-0812">Transmembrane</keyword>
<dbReference type="PATRIC" id="fig|1261.5.peg.1574"/>
<dbReference type="InterPro" id="IPR003675">
    <property type="entry name" value="Rce1/LyrA-like_dom"/>
</dbReference>
<dbReference type="Pfam" id="PF12698">
    <property type="entry name" value="ABC2_membrane_3"/>
    <property type="match status" value="1"/>
</dbReference>
<keyword evidence="3 5" id="KW-1133">Transmembrane helix</keyword>
<evidence type="ECO:0000313" key="9">
    <source>
        <dbReference type="Proteomes" id="UP000070326"/>
    </source>
</evidence>
<feature type="transmembrane region" description="Helical" evidence="5">
    <location>
        <begin position="452"/>
        <end position="472"/>
    </location>
</feature>
<dbReference type="GO" id="GO:0016020">
    <property type="term" value="C:membrane"/>
    <property type="evidence" value="ECO:0007669"/>
    <property type="project" value="UniProtKB-SubCell"/>
</dbReference>
<feature type="transmembrane region" description="Helical" evidence="5">
    <location>
        <begin position="191"/>
        <end position="209"/>
    </location>
</feature>
<evidence type="ECO:0000256" key="2">
    <source>
        <dbReference type="ARBA" id="ARBA00022692"/>
    </source>
</evidence>
<feature type="transmembrane region" description="Helical" evidence="5">
    <location>
        <begin position="603"/>
        <end position="622"/>
    </location>
</feature>
<dbReference type="eggNOG" id="COG1668">
    <property type="taxonomic scope" value="Bacteria"/>
</dbReference>
<feature type="transmembrane region" description="Helical" evidence="5">
    <location>
        <begin position="492"/>
        <end position="515"/>
    </location>
</feature>
<dbReference type="RefSeq" id="WP_061101975.1">
    <property type="nucleotide sequence ID" value="NZ_JADMXM010000004.1"/>
</dbReference>
<sequence>MRFNIIKEIFKKEILELVRDKKNLFMMFILPILMYPLLTVGISQVMMASIDDMGKQEIRLLIDESVDKDLYTYIEKSKDRNKTRSQGQISIYKKSTDEKYIKESIKKEDYDIAIKREENNTYKVFVDTRSDKSSLLKERVNKILDDYKDTRVKASIKSAGLDPKNTLNPISYTNESVAESQEEASGLIRRIIPFMLIMGILSGAVYPAADMIAGEKERGTLETLLTMPIKNIELIAGKYLSVAFTAIISALMNLVSMGLTSYYFYMTASKMMDGMQMKFDIYKMIVPIIITLVSLLMFTLVISAISMCVCSFAKNYKQAQAYLTPLMLVTMIPAYASMIPMLKLDSTTALIPVVNVVMLLKAVFFMEVNTRLAGFVLLSNVAYIAMALAILSKIFKSENILFGSGEGISILNARRNIKPKSMPSINDGILIFALEFVYLLTLGSYIQVSYGTVGILLSQVMMLGIVVLYSWYIRVDFKKVYSLNKIGPKKALYGVLIWFVAFIAMGALSLLIMKLSPSAKEIGEQLNKVIFGDNMVLNIIAIAVAPAICEEAIFRGFILSAFSNKKSIDKKYSDDPSLREGKTSIMERGSSFGMYRLLEGDKAAIIFSGLLFGILHVYWFKIPTTAILGMFLAIGVKKTNSIGASVIGHFLNNLLALIVTSIGLGIMW</sequence>
<feature type="transmembrane region" description="Helical" evidence="5">
    <location>
        <begin position="239"/>
        <end position="265"/>
    </location>
</feature>
<feature type="transmembrane region" description="Helical" evidence="5">
    <location>
        <begin position="285"/>
        <end position="307"/>
    </location>
</feature>
<dbReference type="GO" id="GO:0004175">
    <property type="term" value="F:endopeptidase activity"/>
    <property type="evidence" value="ECO:0007669"/>
    <property type="project" value="UniProtKB-ARBA"/>
</dbReference>
<feature type="transmembrane region" description="Helical" evidence="5">
    <location>
        <begin position="372"/>
        <end position="391"/>
    </location>
</feature>
<comment type="caution">
    <text evidence="8">The sequence shown here is derived from an EMBL/GenBank/DDBJ whole genome shotgun (WGS) entry which is preliminary data.</text>
</comment>
<accession>A0A135YN64</accession>
<organism evidence="8 9">
    <name type="scientific">Peptostreptococcus anaerobius</name>
    <dbReference type="NCBI Taxonomy" id="1261"/>
    <lineage>
        <taxon>Bacteria</taxon>
        <taxon>Bacillati</taxon>
        <taxon>Bacillota</taxon>
        <taxon>Clostridia</taxon>
        <taxon>Peptostreptococcales</taxon>
        <taxon>Peptostreptococcaceae</taxon>
        <taxon>Peptostreptococcus</taxon>
    </lineage>
</organism>
<evidence type="ECO:0000313" key="8">
    <source>
        <dbReference type="EMBL" id="KXI10826.1"/>
    </source>
</evidence>
<dbReference type="eggNOG" id="COG1266">
    <property type="taxonomic scope" value="Bacteria"/>
</dbReference>
<feature type="transmembrane region" description="Helical" evidence="5">
    <location>
        <begin position="535"/>
        <end position="562"/>
    </location>
</feature>
<feature type="transmembrane region" description="Helical" evidence="5">
    <location>
        <begin position="24"/>
        <end position="50"/>
    </location>
</feature>
<feature type="transmembrane region" description="Helical" evidence="5">
    <location>
        <begin position="642"/>
        <end position="666"/>
    </location>
</feature>
<dbReference type="Pfam" id="PF02517">
    <property type="entry name" value="Rce1-like"/>
    <property type="match status" value="1"/>
</dbReference>
<dbReference type="InterPro" id="IPR013525">
    <property type="entry name" value="ABC2_TM"/>
</dbReference>
<evidence type="ECO:0000256" key="4">
    <source>
        <dbReference type="ARBA" id="ARBA00023136"/>
    </source>
</evidence>
<dbReference type="PANTHER" id="PTHR43471:SF3">
    <property type="entry name" value="ABC TRANSPORTER PERMEASE PROTEIN NATB"/>
    <property type="match status" value="1"/>
</dbReference>
<dbReference type="NCBIfam" id="NF041647">
    <property type="entry name" value="ABC_perm_CPBP"/>
    <property type="match status" value="1"/>
</dbReference>
<dbReference type="EMBL" id="LSQZ01000085">
    <property type="protein sequence ID" value="KXI10826.1"/>
    <property type="molecule type" value="Genomic_DNA"/>
</dbReference>
<dbReference type="Proteomes" id="UP000070326">
    <property type="component" value="Unassembled WGS sequence"/>
</dbReference>
<evidence type="ECO:0000259" key="7">
    <source>
        <dbReference type="Pfam" id="PF12698"/>
    </source>
</evidence>
<evidence type="ECO:0000256" key="1">
    <source>
        <dbReference type="ARBA" id="ARBA00004141"/>
    </source>
</evidence>
<feature type="transmembrane region" description="Helical" evidence="5">
    <location>
        <begin position="424"/>
        <end position="446"/>
    </location>
</feature>
<dbReference type="GO" id="GO:0140359">
    <property type="term" value="F:ABC-type transporter activity"/>
    <property type="evidence" value="ECO:0007669"/>
    <property type="project" value="InterPro"/>
</dbReference>
<comment type="subcellular location">
    <subcellularLocation>
        <location evidence="1">Membrane</location>
        <topology evidence="1">Multi-pass membrane protein</topology>
    </subcellularLocation>
</comment>
<name>A0A135YN64_9FIRM</name>
<evidence type="ECO:0000256" key="5">
    <source>
        <dbReference type="SAM" id="Phobius"/>
    </source>
</evidence>
<protein>
    <submittedName>
        <fullName evidence="8">ABC-2 type transporter</fullName>
    </submittedName>
</protein>
<proteinExistence type="predicted"/>
<keyword evidence="4 5" id="KW-0472">Membrane</keyword>
<reference evidence="8 9" key="1">
    <citation type="submission" date="2016-02" db="EMBL/GenBank/DDBJ databases">
        <authorList>
            <person name="Wen L."/>
            <person name="He K."/>
            <person name="Yang H."/>
        </authorList>
    </citation>
    <scope>NUCLEOTIDE SEQUENCE [LARGE SCALE GENOMIC DNA]</scope>
    <source>
        <strain evidence="8 9">MJR8628A</strain>
    </source>
</reference>